<comment type="caution">
    <text evidence="3">The sequence shown here is derived from an EMBL/GenBank/DDBJ whole genome shotgun (WGS) entry which is preliminary data.</text>
</comment>
<evidence type="ECO:0008006" key="5">
    <source>
        <dbReference type="Google" id="ProtNLM"/>
    </source>
</evidence>
<reference evidence="3 4" key="1">
    <citation type="submission" date="2021-08" db="EMBL/GenBank/DDBJ databases">
        <authorList>
            <person name="Peeters C."/>
        </authorList>
    </citation>
    <scope>NUCLEOTIDE SEQUENCE [LARGE SCALE GENOMIC DNA]</scope>
    <source>
        <strain evidence="3 4">LMG 21510</strain>
    </source>
</reference>
<keyword evidence="1" id="KW-0175">Coiled coil</keyword>
<name>A0ABM8WZS2_9BURK</name>
<feature type="coiled-coil region" evidence="1">
    <location>
        <begin position="201"/>
        <end position="256"/>
    </location>
</feature>
<evidence type="ECO:0000256" key="2">
    <source>
        <dbReference type="SAM" id="MobiDB-lite"/>
    </source>
</evidence>
<evidence type="ECO:0000256" key="1">
    <source>
        <dbReference type="SAM" id="Coils"/>
    </source>
</evidence>
<keyword evidence="4" id="KW-1185">Reference proteome</keyword>
<sequence length="355" mass="37864">MEMRFDTVPLKATSTPEGFLRDTPVLTRVGVFPYKRADGSTRYELRPPEEVFHPDTLASLKGIPITDGHPGLVNAKNAKQHTVGSVLSEGRQDGDNVVGDVVIYDTGPIAAGKKELSSGYTLTLDETPGEWNGQRYHAVQRNIRYNHQALVRAGRAGNARLNLDAADADLTNDEESDMTTVKVRLDSGLSYDAAPEVAQELEALRGKLKTETARADAADARADTEKARADQATADIEKAKAEARAAALARTALEGQAKALGVEVKQDMADKDIRVAVIKAVRGDGFHVAGKSDAYLEVAYDMAVAEKGARADALGRQRKEMTPPGARQDGKDGNGGGSQSASAARAAMIKQQRGG</sequence>
<dbReference type="RefSeq" id="WP_224041691.1">
    <property type="nucleotide sequence ID" value="NZ_CAJZAH010000002.1"/>
</dbReference>
<protein>
    <recommendedName>
        <fullName evidence="5">DUF2213 domain-containing protein</fullName>
    </recommendedName>
</protein>
<accession>A0ABM8WZS2</accession>
<dbReference type="Pfam" id="PF09979">
    <property type="entry name" value="DUF2213"/>
    <property type="match status" value="1"/>
</dbReference>
<dbReference type="Proteomes" id="UP000721236">
    <property type="component" value="Unassembled WGS sequence"/>
</dbReference>
<feature type="region of interest" description="Disordered" evidence="2">
    <location>
        <begin position="311"/>
        <end position="355"/>
    </location>
</feature>
<proteinExistence type="predicted"/>
<dbReference type="PIRSF" id="PIRSF029215">
    <property type="entry name" value="UCP029215"/>
    <property type="match status" value="1"/>
</dbReference>
<gene>
    <name evidence="3" type="ORF">LMG21510_02159</name>
</gene>
<dbReference type="EMBL" id="CAJZAH010000002">
    <property type="protein sequence ID" value="CAG9173114.1"/>
    <property type="molecule type" value="Genomic_DNA"/>
</dbReference>
<dbReference type="InterPro" id="IPR016913">
    <property type="entry name" value="UCP029215"/>
</dbReference>
<evidence type="ECO:0000313" key="3">
    <source>
        <dbReference type="EMBL" id="CAG9173114.1"/>
    </source>
</evidence>
<feature type="compositionally biased region" description="Basic and acidic residues" evidence="2">
    <location>
        <begin position="311"/>
        <end position="321"/>
    </location>
</feature>
<organism evidence="3 4">
    <name type="scientific">Cupriavidus respiraculi</name>
    <dbReference type="NCBI Taxonomy" id="195930"/>
    <lineage>
        <taxon>Bacteria</taxon>
        <taxon>Pseudomonadati</taxon>
        <taxon>Pseudomonadota</taxon>
        <taxon>Betaproteobacteria</taxon>
        <taxon>Burkholderiales</taxon>
        <taxon>Burkholderiaceae</taxon>
        <taxon>Cupriavidus</taxon>
    </lineage>
</organism>
<evidence type="ECO:0000313" key="4">
    <source>
        <dbReference type="Proteomes" id="UP000721236"/>
    </source>
</evidence>